<keyword evidence="2" id="KW-1185">Reference proteome</keyword>
<dbReference type="EMBL" id="VUKA01000005">
    <property type="protein sequence ID" value="KAA2213022.1"/>
    <property type="molecule type" value="Genomic_DNA"/>
</dbReference>
<reference evidence="1 2" key="1">
    <citation type="journal article" date="2015" name="Int. J. Syst. Evol. Microbiol.">
        <title>Roseomonas oryzae sp. nov., isolated from paddy rhizosphere soil.</title>
        <authorList>
            <person name="Ramaprasad E.V."/>
            <person name="Sasikala Ch."/>
            <person name="Ramana Ch.V."/>
        </authorList>
    </citation>
    <scope>NUCLEOTIDE SEQUENCE [LARGE SCALE GENOMIC DNA]</scope>
    <source>
        <strain evidence="1 2">KCTC 42542</strain>
    </source>
</reference>
<evidence type="ECO:0000313" key="2">
    <source>
        <dbReference type="Proteomes" id="UP000322110"/>
    </source>
</evidence>
<comment type="caution">
    <text evidence="1">The sequence shown here is derived from an EMBL/GenBank/DDBJ whole genome shotgun (WGS) entry which is preliminary data.</text>
</comment>
<dbReference type="AlphaFoldDB" id="A0A5B2TEU4"/>
<accession>A0A5B2TEU4</accession>
<dbReference type="PANTHER" id="PTHR40275:SF1">
    <property type="entry name" value="SSL7038 PROTEIN"/>
    <property type="match status" value="1"/>
</dbReference>
<organism evidence="1 2">
    <name type="scientific">Teichococcus oryzae</name>
    <dbReference type="NCBI Taxonomy" id="1608942"/>
    <lineage>
        <taxon>Bacteria</taxon>
        <taxon>Pseudomonadati</taxon>
        <taxon>Pseudomonadota</taxon>
        <taxon>Alphaproteobacteria</taxon>
        <taxon>Acetobacterales</taxon>
        <taxon>Roseomonadaceae</taxon>
        <taxon>Roseomonas</taxon>
    </lineage>
</organism>
<gene>
    <name evidence="1" type="ORF">F0Q34_11995</name>
</gene>
<proteinExistence type="predicted"/>
<evidence type="ECO:0000313" key="1">
    <source>
        <dbReference type="EMBL" id="KAA2213022.1"/>
    </source>
</evidence>
<dbReference type="Pfam" id="PF21716">
    <property type="entry name" value="dnstrm_HI1420"/>
    <property type="match status" value="1"/>
</dbReference>
<dbReference type="GO" id="GO:0003677">
    <property type="term" value="F:DNA binding"/>
    <property type="evidence" value="ECO:0007669"/>
    <property type="project" value="InterPro"/>
</dbReference>
<name>A0A5B2TEU4_9PROT</name>
<dbReference type="OrthoDB" id="9798416at2"/>
<dbReference type="SUPFAM" id="SSF47413">
    <property type="entry name" value="lambda repressor-like DNA-binding domains"/>
    <property type="match status" value="1"/>
</dbReference>
<dbReference type="PANTHER" id="PTHR40275">
    <property type="entry name" value="SSL7038 PROTEIN"/>
    <property type="match status" value="1"/>
</dbReference>
<dbReference type="Proteomes" id="UP000322110">
    <property type="component" value="Unassembled WGS sequence"/>
</dbReference>
<dbReference type="InterPro" id="IPR010982">
    <property type="entry name" value="Lambda_DNA-bd_dom_sf"/>
</dbReference>
<protein>
    <submittedName>
        <fullName evidence="1">Putative addiction module antidote protein</fullName>
    </submittedName>
</protein>
<dbReference type="NCBIfam" id="TIGR02684">
    <property type="entry name" value="dnstrm_HI1420"/>
    <property type="match status" value="1"/>
</dbReference>
<dbReference type="InterPro" id="IPR014057">
    <property type="entry name" value="HI1420"/>
</dbReference>
<sequence length="98" mass="10096">MVATRTFAFDAAELLGSAEAQAAYLSEIMEGGDPSEIAQAIGTLARARGMTVVAREAGMGRESLYKALGGEGNPEFGTIMKVLGTLGLGLSVNPRHPA</sequence>